<feature type="region of interest" description="Disordered" evidence="1">
    <location>
        <begin position="47"/>
        <end position="74"/>
    </location>
</feature>
<evidence type="ECO:0000313" key="3">
    <source>
        <dbReference type="Proteomes" id="UP000267821"/>
    </source>
</evidence>
<dbReference type="EMBL" id="ML121562">
    <property type="protein sequence ID" value="RPB21193.1"/>
    <property type="molecule type" value="Genomic_DNA"/>
</dbReference>
<keyword evidence="3" id="KW-1185">Reference proteome</keyword>
<dbReference type="InParanoid" id="A0A3N4LE89"/>
<reference evidence="2 3" key="1">
    <citation type="journal article" date="2018" name="Nat. Ecol. Evol.">
        <title>Pezizomycetes genomes reveal the molecular basis of ectomycorrhizal truffle lifestyle.</title>
        <authorList>
            <person name="Murat C."/>
            <person name="Payen T."/>
            <person name="Noel B."/>
            <person name="Kuo A."/>
            <person name="Morin E."/>
            <person name="Chen J."/>
            <person name="Kohler A."/>
            <person name="Krizsan K."/>
            <person name="Balestrini R."/>
            <person name="Da Silva C."/>
            <person name="Montanini B."/>
            <person name="Hainaut M."/>
            <person name="Levati E."/>
            <person name="Barry K.W."/>
            <person name="Belfiori B."/>
            <person name="Cichocki N."/>
            <person name="Clum A."/>
            <person name="Dockter R.B."/>
            <person name="Fauchery L."/>
            <person name="Guy J."/>
            <person name="Iotti M."/>
            <person name="Le Tacon F."/>
            <person name="Lindquist E.A."/>
            <person name="Lipzen A."/>
            <person name="Malagnac F."/>
            <person name="Mello A."/>
            <person name="Molinier V."/>
            <person name="Miyauchi S."/>
            <person name="Poulain J."/>
            <person name="Riccioni C."/>
            <person name="Rubini A."/>
            <person name="Sitrit Y."/>
            <person name="Splivallo R."/>
            <person name="Traeger S."/>
            <person name="Wang M."/>
            <person name="Zifcakova L."/>
            <person name="Wipf D."/>
            <person name="Zambonelli A."/>
            <person name="Paolocci F."/>
            <person name="Nowrousian M."/>
            <person name="Ottonello S."/>
            <person name="Baldrian P."/>
            <person name="Spatafora J.W."/>
            <person name="Henrissat B."/>
            <person name="Nagy L.G."/>
            <person name="Aury J.M."/>
            <person name="Wincker P."/>
            <person name="Grigoriev I.V."/>
            <person name="Bonfante P."/>
            <person name="Martin F.M."/>
        </authorList>
    </citation>
    <scope>NUCLEOTIDE SEQUENCE [LARGE SCALE GENOMIC DNA]</scope>
    <source>
        <strain evidence="2 3">ATCC MYA-4762</strain>
    </source>
</reference>
<evidence type="ECO:0000256" key="1">
    <source>
        <dbReference type="SAM" id="MobiDB-lite"/>
    </source>
</evidence>
<name>A0A3N4LE89_9PEZI</name>
<protein>
    <submittedName>
        <fullName evidence="2">Uncharacterized protein</fullName>
    </submittedName>
</protein>
<evidence type="ECO:0000313" key="2">
    <source>
        <dbReference type="EMBL" id="RPB21193.1"/>
    </source>
</evidence>
<sequence length="173" mass="19746">MGFPDDNLWYHLYSNVRCTNCYRLYRESQLWYIEAHHRGRNSRVTTGYFDNGGGRDTDTSTHANSYKYPDHTSDPETEAVHQQRLHQYGPASNTHVCRGSNHHYLTIIASTTKGGQGQSTCESDTTPDYPPRTKQNPPSTRVQVVVLQDNPIGSITQGSWAVYKLFYGLVWPF</sequence>
<gene>
    <name evidence="2" type="ORF">L211DRAFT_870164</name>
</gene>
<dbReference type="AlphaFoldDB" id="A0A3N4LE89"/>
<organism evidence="2 3">
    <name type="scientific">Terfezia boudieri ATCC MYA-4762</name>
    <dbReference type="NCBI Taxonomy" id="1051890"/>
    <lineage>
        <taxon>Eukaryota</taxon>
        <taxon>Fungi</taxon>
        <taxon>Dikarya</taxon>
        <taxon>Ascomycota</taxon>
        <taxon>Pezizomycotina</taxon>
        <taxon>Pezizomycetes</taxon>
        <taxon>Pezizales</taxon>
        <taxon>Pezizaceae</taxon>
        <taxon>Terfezia</taxon>
    </lineage>
</organism>
<feature type="region of interest" description="Disordered" evidence="1">
    <location>
        <begin position="113"/>
        <end position="139"/>
    </location>
</feature>
<proteinExistence type="predicted"/>
<dbReference type="Proteomes" id="UP000267821">
    <property type="component" value="Unassembled WGS sequence"/>
</dbReference>
<accession>A0A3N4LE89</accession>
<feature type="compositionally biased region" description="Polar residues" evidence="1">
    <location>
        <begin position="113"/>
        <end position="126"/>
    </location>
</feature>